<dbReference type="STRING" id="432608.A6V39_03060"/>
<protein>
    <recommendedName>
        <fullName evidence="3 11">DNA-directed RNA polymerase subunit alpha</fullName>
        <shortName evidence="11">RNAP subunit alpha</shortName>
        <ecNumber evidence="2 11">2.7.7.6</ecNumber>
    </recommendedName>
    <alternativeName>
        <fullName evidence="9 11">RNA polymerase subunit alpha</fullName>
    </alternativeName>
    <alternativeName>
        <fullName evidence="8 11">Transcriptase subunit alpha</fullName>
    </alternativeName>
</protein>
<dbReference type="InterPro" id="IPR036643">
    <property type="entry name" value="RNApol_insert_sf"/>
</dbReference>
<dbReference type="SMART" id="SM00662">
    <property type="entry name" value="RPOLD"/>
    <property type="match status" value="1"/>
</dbReference>
<dbReference type="HAMAP" id="MF_00059">
    <property type="entry name" value="RNApol_bact_RpoA"/>
    <property type="match status" value="1"/>
</dbReference>
<evidence type="ECO:0000256" key="5">
    <source>
        <dbReference type="ARBA" id="ARBA00022679"/>
    </source>
</evidence>
<dbReference type="AlphaFoldDB" id="A0A1A9QFB4"/>
<dbReference type="GO" id="GO:0003677">
    <property type="term" value="F:DNA binding"/>
    <property type="evidence" value="ECO:0007669"/>
    <property type="project" value="UniProtKB-UniRule"/>
</dbReference>
<organism evidence="13 14">
    <name type="scientific">Candidatus Mycoplasma haematobovis</name>
    <dbReference type="NCBI Taxonomy" id="432608"/>
    <lineage>
        <taxon>Bacteria</taxon>
        <taxon>Bacillati</taxon>
        <taxon>Mycoplasmatota</taxon>
        <taxon>Mollicutes</taxon>
        <taxon>Mycoplasmataceae</taxon>
        <taxon>Mycoplasma</taxon>
    </lineage>
</organism>
<evidence type="ECO:0000256" key="7">
    <source>
        <dbReference type="ARBA" id="ARBA00023163"/>
    </source>
</evidence>
<dbReference type="GO" id="GO:0000428">
    <property type="term" value="C:DNA-directed RNA polymerase complex"/>
    <property type="evidence" value="ECO:0007669"/>
    <property type="project" value="UniProtKB-KW"/>
</dbReference>
<dbReference type="SUPFAM" id="SSF55257">
    <property type="entry name" value="RBP11-like subunits of RNA polymerase"/>
    <property type="match status" value="1"/>
</dbReference>
<dbReference type="Pfam" id="PF01000">
    <property type="entry name" value="RNA_pol_A_bac"/>
    <property type="match status" value="1"/>
</dbReference>
<keyword evidence="5 11" id="KW-0808">Transferase</keyword>
<dbReference type="RefSeq" id="WP_187150231.1">
    <property type="nucleotide sequence ID" value="NZ_LWUJ01000011.1"/>
</dbReference>
<evidence type="ECO:0000256" key="10">
    <source>
        <dbReference type="ARBA" id="ARBA00048552"/>
    </source>
</evidence>
<evidence type="ECO:0000256" key="11">
    <source>
        <dbReference type="HAMAP-Rule" id="MF_00059"/>
    </source>
</evidence>
<dbReference type="GO" id="GO:0046983">
    <property type="term" value="F:protein dimerization activity"/>
    <property type="evidence" value="ECO:0007669"/>
    <property type="project" value="InterPro"/>
</dbReference>
<evidence type="ECO:0000256" key="3">
    <source>
        <dbReference type="ARBA" id="ARBA00015972"/>
    </source>
</evidence>
<dbReference type="InterPro" id="IPR036603">
    <property type="entry name" value="RBP11-like"/>
</dbReference>
<dbReference type="Pfam" id="PF01193">
    <property type="entry name" value="RNA_pol_L"/>
    <property type="match status" value="1"/>
</dbReference>
<feature type="region of interest" description="Alpha C-terminal domain (alpha-CTD)" evidence="11">
    <location>
        <begin position="263"/>
        <end position="327"/>
    </location>
</feature>
<feature type="region of interest" description="Alpha N-terminal domain (alpha-NTD)" evidence="11">
    <location>
        <begin position="1"/>
        <end position="243"/>
    </location>
</feature>
<dbReference type="NCBIfam" id="TIGR02027">
    <property type="entry name" value="rpoA"/>
    <property type="match status" value="1"/>
</dbReference>
<keyword evidence="14" id="KW-1185">Reference proteome</keyword>
<reference evidence="14" key="1">
    <citation type="submission" date="2016-04" db="EMBL/GenBank/DDBJ databases">
        <authorList>
            <person name="Quiroz-Castaneda R.E."/>
            <person name="Martinez-Ocampo F."/>
        </authorList>
    </citation>
    <scope>NUCLEOTIDE SEQUENCE [LARGE SCALE GENOMIC DNA]</scope>
    <source>
        <strain evidence="14">INIFAP01</strain>
    </source>
</reference>
<dbReference type="InterPro" id="IPR011773">
    <property type="entry name" value="DNA-dir_RpoA"/>
</dbReference>
<comment type="caution">
    <text evidence="13">The sequence shown here is derived from an EMBL/GenBank/DDBJ whole genome shotgun (WGS) entry which is preliminary data.</text>
</comment>
<dbReference type="CDD" id="cd06928">
    <property type="entry name" value="RNAP_alpha_NTD"/>
    <property type="match status" value="1"/>
</dbReference>
<dbReference type="Pfam" id="PF03118">
    <property type="entry name" value="RNA_pol_A_CTD"/>
    <property type="match status" value="1"/>
</dbReference>
<evidence type="ECO:0000256" key="4">
    <source>
        <dbReference type="ARBA" id="ARBA00022478"/>
    </source>
</evidence>
<evidence type="ECO:0000256" key="9">
    <source>
        <dbReference type="ARBA" id="ARBA00033070"/>
    </source>
</evidence>
<keyword evidence="6 11" id="KW-0548">Nucleotidyltransferase</keyword>
<accession>A0A1A9QFB4</accession>
<dbReference type="InterPro" id="IPR011263">
    <property type="entry name" value="DNA-dir_RNA_pol_RpoA/D/Rpb3"/>
</dbReference>
<comment type="subunit">
    <text evidence="11">Homodimer. The RNAP catalytic core consists of 2 alpha, 1 beta, 1 beta' and 1 omega subunit. When a sigma factor is associated with the core the holoenzyme is formed, which can initiate transcription.</text>
</comment>
<sequence>MDKFPKFNIDFKLIESSQYLASVVISPLKQGFGTTLGNALRRVLLGSIPGAAVFAIKINSISHEFAAIDGIMEDVTAIVLNIKKLVISIDEKVFDPESLEDKSISEWPTLKINTSKVGPVYGKDIVCPPGVKIVNGDLKICELTKEVPLEMELYATLDRGYRSFLENRERLNTLKIIAIDSLFSPIVKVEWKVTEEKTTKQGTTDKLNLTVATNGSIKAADALSLAARTLISILEPIAEFNPEIAKKNLMAGSENVVTRKTAMATPIDDLELTMRSFNCLKQSGINTITELTEITKEEAEKIKNLGKKSLDEIIQKLSERGLKFRGE</sequence>
<dbReference type="EMBL" id="LWUJ01000011">
    <property type="protein sequence ID" value="OAL10390.1"/>
    <property type="molecule type" value="Genomic_DNA"/>
</dbReference>
<dbReference type="GO" id="GO:0003899">
    <property type="term" value="F:DNA-directed RNA polymerase activity"/>
    <property type="evidence" value="ECO:0007669"/>
    <property type="project" value="UniProtKB-UniRule"/>
</dbReference>
<evidence type="ECO:0000256" key="6">
    <source>
        <dbReference type="ARBA" id="ARBA00022695"/>
    </source>
</evidence>
<comment type="similarity">
    <text evidence="1 11">Belongs to the RNA polymerase alpha chain family.</text>
</comment>
<name>A0A1A9QFB4_9MOLU</name>
<gene>
    <name evidence="11" type="primary">rpoA</name>
    <name evidence="13" type="ORF">A6V39_03060</name>
</gene>
<keyword evidence="4 11" id="KW-0240">DNA-directed RNA polymerase</keyword>
<evidence type="ECO:0000256" key="2">
    <source>
        <dbReference type="ARBA" id="ARBA00012418"/>
    </source>
</evidence>
<evidence type="ECO:0000313" key="13">
    <source>
        <dbReference type="EMBL" id="OAL10390.1"/>
    </source>
</evidence>
<keyword evidence="7 11" id="KW-0804">Transcription</keyword>
<feature type="domain" description="DNA-directed RNA polymerase RpoA/D/Rpb3-type" evidence="12">
    <location>
        <begin position="20"/>
        <end position="240"/>
    </location>
</feature>
<comment type="domain">
    <text evidence="11">The N-terminal domain is essential for RNAP assembly and basal transcription, whereas the C-terminal domain is involved in interaction with transcriptional regulators and with upstream promoter elements.</text>
</comment>
<dbReference type="Gene3D" id="1.10.150.20">
    <property type="entry name" value="5' to 3' exonuclease, C-terminal subdomain"/>
    <property type="match status" value="1"/>
</dbReference>
<evidence type="ECO:0000256" key="1">
    <source>
        <dbReference type="ARBA" id="ARBA00007123"/>
    </source>
</evidence>
<dbReference type="GO" id="GO:0006351">
    <property type="term" value="P:DNA-templated transcription"/>
    <property type="evidence" value="ECO:0007669"/>
    <property type="project" value="UniProtKB-UniRule"/>
</dbReference>
<comment type="function">
    <text evidence="11">DNA-dependent RNA polymerase catalyzes the transcription of DNA into RNA using the four ribonucleoside triphosphates as substrates.</text>
</comment>
<dbReference type="Proteomes" id="UP000077623">
    <property type="component" value="Unassembled WGS sequence"/>
</dbReference>
<dbReference type="NCBIfam" id="NF003519">
    <property type="entry name" value="PRK05182.2-5"/>
    <property type="match status" value="1"/>
</dbReference>
<dbReference type="Gene3D" id="3.30.1360.10">
    <property type="entry name" value="RNA polymerase, RBP11-like subunit"/>
    <property type="match status" value="1"/>
</dbReference>
<dbReference type="SUPFAM" id="SSF47789">
    <property type="entry name" value="C-terminal domain of RNA polymerase alpha subunit"/>
    <property type="match status" value="1"/>
</dbReference>
<evidence type="ECO:0000313" key="14">
    <source>
        <dbReference type="Proteomes" id="UP000077623"/>
    </source>
</evidence>
<dbReference type="Gene3D" id="2.170.120.12">
    <property type="entry name" value="DNA-directed RNA polymerase, insert domain"/>
    <property type="match status" value="1"/>
</dbReference>
<dbReference type="InterPro" id="IPR011262">
    <property type="entry name" value="DNA-dir_RNA_pol_insert"/>
</dbReference>
<dbReference type="GO" id="GO:0005737">
    <property type="term" value="C:cytoplasm"/>
    <property type="evidence" value="ECO:0007669"/>
    <property type="project" value="UniProtKB-ARBA"/>
</dbReference>
<dbReference type="InterPro" id="IPR011260">
    <property type="entry name" value="RNAP_asu_C"/>
</dbReference>
<evidence type="ECO:0000259" key="12">
    <source>
        <dbReference type="SMART" id="SM00662"/>
    </source>
</evidence>
<dbReference type="EC" id="2.7.7.6" evidence="2 11"/>
<dbReference type="SUPFAM" id="SSF56553">
    <property type="entry name" value="Insert subdomain of RNA polymerase alpha subunit"/>
    <property type="match status" value="1"/>
</dbReference>
<evidence type="ECO:0000256" key="8">
    <source>
        <dbReference type="ARBA" id="ARBA00032524"/>
    </source>
</evidence>
<comment type="catalytic activity">
    <reaction evidence="10 11">
        <text>RNA(n) + a ribonucleoside 5'-triphosphate = RNA(n+1) + diphosphate</text>
        <dbReference type="Rhea" id="RHEA:21248"/>
        <dbReference type="Rhea" id="RHEA-COMP:14527"/>
        <dbReference type="Rhea" id="RHEA-COMP:17342"/>
        <dbReference type="ChEBI" id="CHEBI:33019"/>
        <dbReference type="ChEBI" id="CHEBI:61557"/>
        <dbReference type="ChEBI" id="CHEBI:140395"/>
        <dbReference type="EC" id="2.7.7.6"/>
    </reaction>
</comment>
<proteinExistence type="inferred from homology"/>